<dbReference type="Proteomes" id="UP000184038">
    <property type="component" value="Unassembled WGS sequence"/>
</dbReference>
<dbReference type="GO" id="GO:0003677">
    <property type="term" value="F:DNA binding"/>
    <property type="evidence" value="ECO:0007669"/>
    <property type="project" value="UniProtKB-KW"/>
</dbReference>
<organism evidence="3 4">
    <name type="scientific">Anaerosporobacter mobilis DSM 15930</name>
    <dbReference type="NCBI Taxonomy" id="1120996"/>
    <lineage>
        <taxon>Bacteria</taxon>
        <taxon>Bacillati</taxon>
        <taxon>Bacillota</taxon>
        <taxon>Clostridia</taxon>
        <taxon>Lachnospirales</taxon>
        <taxon>Lachnospiraceae</taxon>
        <taxon>Anaerosporobacter</taxon>
    </lineage>
</organism>
<name>A0A1M7LKP7_9FIRM</name>
<dbReference type="RefSeq" id="WP_073289479.1">
    <property type="nucleotide sequence ID" value="NZ_FRCP01000017.1"/>
</dbReference>
<sequence length="138" mass="16163">MSSDNLSLSQKLRELRTIHGYTQKYIGDYLNITRQGYAHYEKGGRTPDNQTLLQLAVLYNLSIDELINNSLIPSTLHEEAPYSTYERLNIENSKTKSIVQPSNSIEKNLLQNFRQLPPNIQLDILEYVKYRRYKNQKQ</sequence>
<dbReference type="InterPro" id="IPR001387">
    <property type="entry name" value="Cro/C1-type_HTH"/>
</dbReference>
<reference evidence="3 4" key="1">
    <citation type="submission" date="2016-11" db="EMBL/GenBank/DDBJ databases">
        <authorList>
            <person name="Jaros S."/>
            <person name="Januszkiewicz K."/>
            <person name="Wedrychowicz H."/>
        </authorList>
    </citation>
    <scope>NUCLEOTIDE SEQUENCE [LARGE SCALE GENOMIC DNA]</scope>
    <source>
        <strain evidence="3 4">DSM 15930</strain>
    </source>
</reference>
<dbReference type="Gene3D" id="1.10.260.40">
    <property type="entry name" value="lambda repressor-like DNA-binding domains"/>
    <property type="match status" value="1"/>
</dbReference>
<dbReference type="PROSITE" id="PS50943">
    <property type="entry name" value="HTH_CROC1"/>
    <property type="match status" value="1"/>
</dbReference>
<dbReference type="AlphaFoldDB" id="A0A1M7LKP7"/>
<evidence type="ECO:0000259" key="2">
    <source>
        <dbReference type="PROSITE" id="PS50943"/>
    </source>
</evidence>
<evidence type="ECO:0000256" key="1">
    <source>
        <dbReference type="ARBA" id="ARBA00023125"/>
    </source>
</evidence>
<proteinExistence type="predicted"/>
<dbReference type="STRING" id="1120996.SAMN02746066_03274"/>
<dbReference type="Pfam" id="PF01381">
    <property type="entry name" value="HTH_3"/>
    <property type="match status" value="1"/>
</dbReference>
<protein>
    <submittedName>
        <fullName evidence="3">DNA-binding transcriptional regulator, XRE-family HTH domain</fullName>
    </submittedName>
</protein>
<keyword evidence="4" id="KW-1185">Reference proteome</keyword>
<dbReference type="EMBL" id="FRCP01000017">
    <property type="protein sequence ID" value="SHM78712.1"/>
    <property type="molecule type" value="Genomic_DNA"/>
</dbReference>
<dbReference type="PANTHER" id="PTHR46558:SF11">
    <property type="entry name" value="HTH-TYPE TRANSCRIPTIONAL REGULATOR XRE"/>
    <property type="match status" value="1"/>
</dbReference>
<dbReference type="CDD" id="cd00093">
    <property type="entry name" value="HTH_XRE"/>
    <property type="match status" value="1"/>
</dbReference>
<evidence type="ECO:0000313" key="3">
    <source>
        <dbReference type="EMBL" id="SHM78712.1"/>
    </source>
</evidence>
<accession>A0A1M7LKP7</accession>
<dbReference type="OrthoDB" id="2222263at2"/>
<dbReference type="SMART" id="SM00530">
    <property type="entry name" value="HTH_XRE"/>
    <property type="match status" value="1"/>
</dbReference>
<gene>
    <name evidence="3" type="ORF">SAMN02746066_03274</name>
</gene>
<keyword evidence="1 3" id="KW-0238">DNA-binding</keyword>
<feature type="domain" description="HTH cro/C1-type" evidence="2">
    <location>
        <begin position="12"/>
        <end position="66"/>
    </location>
</feature>
<dbReference type="InterPro" id="IPR010982">
    <property type="entry name" value="Lambda_DNA-bd_dom_sf"/>
</dbReference>
<dbReference type="SUPFAM" id="SSF47413">
    <property type="entry name" value="lambda repressor-like DNA-binding domains"/>
    <property type="match status" value="1"/>
</dbReference>
<dbReference type="PANTHER" id="PTHR46558">
    <property type="entry name" value="TRACRIPTIONAL REGULATORY PROTEIN-RELATED-RELATED"/>
    <property type="match status" value="1"/>
</dbReference>
<evidence type="ECO:0000313" key="4">
    <source>
        <dbReference type="Proteomes" id="UP000184038"/>
    </source>
</evidence>